<dbReference type="EC" id="2.7.2.4" evidence="13"/>
<evidence type="ECO:0000256" key="1">
    <source>
        <dbReference type="ARBA" id="ARBA00004766"/>
    </source>
</evidence>
<evidence type="ECO:0000256" key="5">
    <source>
        <dbReference type="ARBA" id="ARBA00022605"/>
    </source>
</evidence>
<evidence type="ECO:0000256" key="4">
    <source>
        <dbReference type="ARBA" id="ARBA00010122"/>
    </source>
</evidence>
<evidence type="ECO:0000256" key="13">
    <source>
        <dbReference type="RuleBase" id="RU003448"/>
    </source>
</evidence>
<evidence type="ECO:0000313" key="17">
    <source>
        <dbReference type="Proteomes" id="UP000198651"/>
    </source>
</evidence>
<dbReference type="InterPro" id="IPR036393">
    <property type="entry name" value="AceGlu_kinase-like_sf"/>
</dbReference>
<dbReference type="PANTHER" id="PTHR21499">
    <property type="entry name" value="ASPARTATE KINASE"/>
    <property type="match status" value="1"/>
</dbReference>
<comment type="pathway">
    <text evidence="3 14">Amino-acid biosynthesis; L-threonine biosynthesis; L-threonine from L-aspartate: step 1/5.</text>
</comment>
<feature type="binding site" evidence="12">
    <location>
        <begin position="7"/>
        <end position="10"/>
    </location>
    <ligand>
        <name>ATP</name>
        <dbReference type="ChEBI" id="CHEBI:30616"/>
    </ligand>
</feature>
<dbReference type="Proteomes" id="UP000198651">
    <property type="component" value="Chromosome I"/>
</dbReference>
<dbReference type="PATRIC" id="fig|1561003.3.peg.801"/>
<dbReference type="NCBIfam" id="TIGR00657">
    <property type="entry name" value="asp_kinases"/>
    <property type="match status" value="1"/>
</dbReference>
<dbReference type="AlphaFoldDB" id="A0A0S4M4H6"/>
<accession>A0A0S4M4H6</accession>
<dbReference type="Gene3D" id="3.30.2130.10">
    <property type="entry name" value="VC0802-like"/>
    <property type="match status" value="1"/>
</dbReference>
<evidence type="ECO:0000256" key="3">
    <source>
        <dbReference type="ARBA" id="ARBA00005139"/>
    </source>
</evidence>
<protein>
    <recommendedName>
        <fullName evidence="13">Aspartokinase</fullName>
        <ecNumber evidence="13">2.7.2.4</ecNumber>
    </recommendedName>
</protein>
<dbReference type="InterPro" id="IPR001341">
    <property type="entry name" value="Asp_kinase"/>
</dbReference>
<feature type="binding site" evidence="12">
    <location>
        <position position="47"/>
    </location>
    <ligand>
        <name>substrate</name>
    </ligand>
</feature>
<evidence type="ECO:0000256" key="8">
    <source>
        <dbReference type="ARBA" id="ARBA00022777"/>
    </source>
</evidence>
<keyword evidence="17" id="KW-1185">Reference proteome</keyword>
<organism evidence="16 17">
    <name type="scientific">Candidatus Ichthyocystis hellenicum</name>
    <dbReference type="NCBI Taxonomy" id="1561003"/>
    <lineage>
        <taxon>Bacteria</taxon>
        <taxon>Pseudomonadati</taxon>
        <taxon>Pseudomonadota</taxon>
        <taxon>Betaproteobacteria</taxon>
        <taxon>Burkholderiales</taxon>
        <taxon>Candidatus Ichthyocystis</taxon>
    </lineage>
</organism>
<dbReference type="GO" id="GO:0009089">
    <property type="term" value="P:lysine biosynthetic process via diaminopimelate"/>
    <property type="evidence" value="ECO:0007669"/>
    <property type="project" value="UniProtKB-UniPathway"/>
</dbReference>
<comment type="catalytic activity">
    <reaction evidence="11 13">
        <text>L-aspartate + ATP = 4-phospho-L-aspartate + ADP</text>
        <dbReference type="Rhea" id="RHEA:23776"/>
        <dbReference type="ChEBI" id="CHEBI:29991"/>
        <dbReference type="ChEBI" id="CHEBI:30616"/>
        <dbReference type="ChEBI" id="CHEBI:57535"/>
        <dbReference type="ChEBI" id="CHEBI:456216"/>
        <dbReference type="EC" id="2.7.2.4"/>
    </reaction>
</comment>
<dbReference type="GO" id="GO:0004072">
    <property type="term" value="F:aspartate kinase activity"/>
    <property type="evidence" value="ECO:0007669"/>
    <property type="project" value="UniProtKB-EC"/>
</dbReference>
<dbReference type="Gene3D" id="3.40.1160.10">
    <property type="entry name" value="Acetylglutamate kinase-like"/>
    <property type="match status" value="1"/>
</dbReference>
<keyword evidence="8 13" id="KW-0418">Kinase</keyword>
<comment type="pathway">
    <text evidence="2 14">Amino-acid biosynthesis; L-methionine biosynthesis via de novo pathway; L-homoserine from L-aspartate: step 1/3.</text>
</comment>
<name>A0A0S4M4H6_9BURK</name>
<dbReference type="PANTHER" id="PTHR21499:SF3">
    <property type="entry name" value="ASPARTOKINASE"/>
    <property type="match status" value="1"/>
</dbReference>
<evidence type="ECO:0000256" key="6">
    <source>
        <dbReference type="ARBA" id="ARBA00022679"/>
    </source>
</evidence>
<keyword evidence="9 12" id="KW-0067">ATP-binding</keyword>
<dbReference type="InterPro" id="IPR018042">
    <property type="entry name" value="Aspartate_kinase_CS"/>
</dbReference>
<feature type="binding site" evidence="12">
    <location>
        <position position="74"/>
    </location>
    <ligand>
        <name>substrate</name>
    </ligand>
</feature>
<dbReference type="STRING" id="1561003.Ark11_0800"/>
<evidence type="ECO:0000313" key="16">
    <source>
        <dbReference type="EMBL" id="CUT17626.1"/>
    </source>
</evidence>
<keyword evidence="5 14" id="KW-0028">Amino-acid biosynthesis</keyword>
<dbReference type="PIRSF" id="PIRSF000726">
    <property type="entry name" value="Asp_kin"/>
    <property type="match status" value="1"/>
</dbReference>
<proteinExistence type="inferred from homology"/>
<evidence type="ECO:0000259" key="15">
    <source>
        <dbReference type="Pfam" id="PF00696"/>
    </source>
</evidence>
<evidence type="ECO:0000256" key="7">
    <source>
        <dbReference type="ARBA" id="ARBA00022741"/>
    </source>
</evidence>
<dbReference type="InterPro" id="IPR001048">
    <property type="entry name" value="Asp/Glu/Uridylate_kinase"/>
</dbReference>
<keyword evidence="7 12" id="KW-0547">Nucleotide-binding</keyword>
<dbReference type="GO" id="GO:0005524">
    <property type="term" value="F:ATP binding"/>
    <property type="evidence" value="ECO:0007669"/>
    <property type="project" value="UniProtKB-KW"/>
</dbReference>
<dbReference type="GO" id="GO:0009088">
    <property type="term" value="P:threonine biosynthetic process"/>
    <property type="evidence" value="ECO:0007669"/>
    <property type="project" value="UniProtKB-UniPathway"/>
</dbReference>
<dbReference type="UniPathway" id="UPA00051">
    <property type="reaction ID" value="UER00462"/>
</dbReference>
<dbReference type="GO" id="GO:0009090">
    <property type="term" value="P:homoserine biosynthetic process"/>
    <property type="evidence" value="ECO:0007669"/>
    <property type="project" value="TreeGrafter"/>
</dbReference>
<dbReference type="Pfam" id="PF00696">
    <property type="entry name" value="AA_kinase"/>
    <property type="match status" value="1"/>
</dbReference>
<evidence type="ECO:0000256" key="14">
    <source>
        <dbReference type="RuleBase" id="RU004249"/>
    </source>
</evidence>
<keyword evidence="6 13" id="KW-0808">Transferase</keyword>
<evidence type="ECO:0000256" key="2">
    <source>
        <dbReference type="ARBA" id="ARBA00004986"/>
    </source>
</evidence>
<dbReference type="GO" id="GO:0005829">
    <property type="term" value="C:cytosol"/>
    <property type="evidence" value="ECO:0007669"/>
    <property type="project" value="TreeGrafter"/>
</dbReference>
<dbReference type="InterPro" id="IPR005260">
    <property type="entry name" value="Asp_kin_monofn"/>
</dbReference>
<dbReference type="UniPathway" id="UPA00034">
    <property type="reaction ID" value="UER00015"/>
</dbReference>
<dbReference type="EMBL" id="LN906597">
    <property type="protein sequence ID" value="CUT17626.1"/>
    <property type="molecule type" value="Genomic_DNA"/>
</dbReference>
<gene>
    <name evidence="16" type="primary">lysC</name>
    <name evidence="16" type="ORF">Ark11_0800</name>
</gene>
<evidence type="ECO:0000256" key="9">
    <source>
        <dbReference type="ARBA" id="ARBA00022840"/>
    </source>
</evidence>
<dbReference type="RefSeq" id="WP_092343221.1">
    <property type="nucleotide sequence ID" value="NZ_FLSL01000081.1"/>
</dbReference>
<comment type="similarity">
    <text evidence="4 13">Belongs to the aspartokinase family.</text>
</comment>
<dbReference type="InterPro" id="IPR045865">
    <property type="entry name" value="ACT-like_dom_sf"/>
</dbReference>
<evidence type="ECO:0000256" key="10">
    <source>
        <dbReference type="ARBA" id="ARBA00023154"/>
    </source>
</evidence>
<feature type="domain" description="Aspartate/glutamate/uridylate kinase" evidence="15">
    <location>
        <begin position="3"/>
        <end position="229"/>
    </location>
</feature>
<dbReference type="PROSITE" id="PS00324">
    <property type="entry name" value="ASPARTOKINASE"/>
    <property type="match status" value="1"/>
</dbReference>
<reference evidence="17" key="1">
    <citation type="submission" date="2015-11" db="EMBL/GenBank/DDBJ databases">
        <authorList>
            <person name="Seth-Smith H.M.B."/>
        </authorList>
    </citation>
    <scope>NUCLEOTIDE SEQUENCE [LARGE SCALE GENOMIC DNA]</scope>
    <source>
        <strain evidence="17">2013Ark11</strain>
    </source>
</reference>
<dbReference type="SUPFAM" id="SSF53633">
    <property type="entry name" value="Carbamate kinase-like"/>
    <property type="match status" value="1"/>
</dbReference>
<comment type="pathway">
    <text evidence="1 14">Amino-acid biosynthesis; L-lysine biosynthesis via DAP pathway; (S)-tetrahydrodipicolinate from L-aspartate: step 1/4.</text>
</comment>
<dbReference type="UniPathway" id="UPA00050">
    <property type="reaction ID" value="UER00461"/>
</dbReference>
<evidence type="ECO:0000256" key="12">
    <source>
        <dbReference type="PIRSR" id="PIRSR000726-1"/>
    </source>
</evidence>
<keyword evidence="10" id="KW-0457">Lysine biosynthesis</keyword>
<dbReference type="SUPFAM" id="SSF55021">
    <property type="entry name" value="ACT-like"/>
    <property type="match status" value="1"/>
</dbReference>
<sequence>MSLFVQKYGGTSLASCQCMKGVASRISDTVASGHDVVVIVSAMAVETERFLGMARQFADDPDSRELAVLLSCGETMSAALLAGALRELGLNARSYSAFQLGVKGKGHYLNAQVSSIDLGLIRQKMSSGEVIVLAGFQAINDVGDVVTLGRGGSDLSAVALAALLGADECQIYKDVDGVFTANPHVVNGAKLIRHLGVKEVLAMAESGSRVIQLRAAACADRHRVNLRVLSSFSGDNLGTRIHPTSPISPRQWVVGISCFDQQSKWNFQFLSSAEVSFLRFLSHLSAKAISFHAAVQNRHSGVVSLFLLVNRAESSLVSAAVDQFLSGVSCSVEVEHNWARLSVIGCDLVSHVDTHNLVLSILLQHKISADVLLMTETQMSFLLPSMEVGRAVDILHETLELSNCGCEEEAISGTF</sequence>
<dbReference type="OrthoDB" id="9799110at2"/>
<evidence type="ECO:0000256" key="11">
    <source>
        <dbReference type="ARBA" id="ARBA00047872"/>
    </source>
</evidence>